<evidence type="ECO:0000256" key="12">
    <source>
        <dbReference type="ARBA" id="ARBA00066509"/>
    </source>
</evidence>
<keyword evidence="5" id="KW-0819">tRNA processing</keyword>
<evidence type="ECO:0000256" key="3">
    <source>
        <dbReference type="ARBA" id="ARBA00009375"/>
    </source>
</evidence>
<organism evidence="22 23">
    <name type="scientific">Trichobilharzia regenti</name>
    <name type="common">Nasal bird schistosome</name>
    <dbReference type="NCBI Taxonomy" id="157069"/>
    <lineage>
        <taxon>Eukaryota</taxon>
        <taxon>Metazoa</taxon>
        <taxon>Spiralia</taxon>
        <taxon>Lophotrochozoa</taxon>
        <taxon>Platyhelminthes</taxon>
        <taxon>Trematoda</taxon>
        <taxon>Digenea</taxon>
        <taxon>Strigeidida</taxon>
        <taxon>Schistosomatoidea</taxon>
        <taxon>Schistosomatidae</taxon>
        <taxon>Trichobilharzia</taxon>
    </lineage>
</organism>
<comment type="function">
    <text evidence="10">Pseudouridylate synthase that catalyzes pseudouridylation of tRNAs and mRNAs. Acts on positions 27/28 in the anticodon stem and also positions 34 and 36 in the anticodon of an intron containing tRNA. Also catalyzes pseudouridylation of mRNAs: mediates pseudouridylation of mRNAs with the consensus sequence 5'-UGUAG-3'. Acts as a regulator of pre-mRNA splicing by mediating pseudouridylation of pre-mRNAs at locations associated with alternatively spliced regions. Pseudouridylation of pre-mRNAs near splice sites directly regulates mRNA splicing and mRNA 3'-end processing. Involved in regulation of nuclear receptor activity through pseudouridylation of SRA1 mRNA.</text>
</comment>
<sequence length="459" mass="52508">MRESFNFFKKAFRTIMSVLESTEIKLETAISPKVKADDLCVTTTNTNTDAARSGGRLRRKKCAILMMYSGWGFYGMQRCPVFPTIEGELSKALFACGQLESLTGEEHKKFHFQRASKTDKSVSALGQVCSMLLGENNDLISKLNDALPENIRILDIIRTTRCFSAKGSCSHRVYDYLLPTFALSPSSFSTSLNDSSCWNYRVTAEQITRANHLLGRYQGTHNFYNFTSGRLATDKSCNRFIISAECMPAFLLGEHEYTLIRITGQSFMLHQIRKMIGLMLAILKDYTQEDIFDLVFQRERVDIPKAPGLGLMLNQVDFSQYNQKYQNDGIHDPIDWSKYEERRDKFKLQYVYEHIDRVETEEKSMYEWLLTLNNHTYTYRDSSEHTATINNNNNINNNNAETLETSESIVPLDDVGNADDKSTHIDDDDDDDNGNVVTTTDDVIKDDSDIPLKRERLAL</sequence>
<evidence type="ECO:0000256" key="11">
    <source>
        <dbReference type="ARBA" id="ARBA00064589"/>
    </source>
</evidence>
<dbReference type="CDD" id="cd02568">
    <property type="entry name" value="PseudoU_synth_PUS1_PUS2"/>
    <property type="match status" value="1"/>
</dbReference>
<dbReference type="PANTHER" id="PTHR11142">
    <property type="entry name" value="PSEUDOURIDYLATE SYNTHASE"/>
    <property type="match status" value="1"/>
</dbReference>
<evidence type="ECO:0000256" key="14">
    <source>
        <dbReference type="ARBA" id="ARBA00075153"/>
    </source>
</evidence>
<evidence type="ECO:0000256" key="15">
    <source>
        <dbReference type="ARBA" id="ARBA00079087"/>
    </source>
</evidence>
<feature type="active site" description="Nucleophile" evidence="18">
    <location>
        <position position="119"/>
    </location>
</feature>
<evidence type="ECO:0000256" key="4">
    <source>
        <dbReference type="ARBA" id="ARBA00022664"/>
    </source>
</evidence>
<dbReference type="GO" id="GO:0005634">
    <property type="term" value="C:nucleus"/>
    <property type="evidence" value="ECO:0007669"/>
    <property type="project" value="UniProtKB-SubCell"/>
</dbReference>
<dbReference type="Gene3D" id="3.30.70.660">
    <property type="entry name" value="Pseudouridine synthase I, catalytic domain, C-terminal subdomain"/>
    <property type="match status" value="1"/>
</dbReference>
<evidence type="ECO:0000256" key="17">
    <source>
        <dbReference type="ARBA" id="ARBA00081344"/>
    </source>
</evidence>
<dbReference type="GO" id="GO:0160147">
    <property type="term" value="F:tRNA pseudouridine(38-40) synthase activity"/>
    <property type="evidence" value="ECO:0007669"/>
    <property type="project" value="UniProtKB-EC"/>
</dbReference>
<comment type="catalytic activity">
    <reaction evidence="1">
        <text>a uridine in mRNA = a pseudouridine in mRNA</text>
        <dbReference type="Rhea" id="RHEA:56644"/>
        <dbReference type="Rhea" id="RHEA-COMP:14658"/>
        <dbReference type="Rhea" id="RHEA-COMP:14659"/>
        <dbReference type="ChEBI" id="CHEBI:65314"/>
        <dbReference type="ChEBI" id="CHEBI:65315"/>
    </reaction>
</comment>
<evidence type="ECO:0000256" key="5">
    <source>
        <dbReference type="ARBA" id="ARBA00022694"/>
    </source>
</evidence>
<comment type="catalytic activity">
    <reaction evidence="8">
        <text>a uridine in tRNA = a pseudouridine in tRNA</text>
        <dbReference type="Rhea" id="RHEA:54572"/>
        <dbReference type="Rhea" id="RHEA-COMP:13339"/>
        <dbReference type="Rhea" id="RHEA-COMP:13934"/>
        <dbReference type="ChEBI" id="CHEBI:65314"/>
        <dbReference type="ChEBI" id="CHEBI:65315"/>
    </reaction>
</comment>
<dbReference type="FunFam" id="3.30.70.580:FF:000002">
    <property type="entry name" value="tRNA pseudouridine synthase"/>
    <property type="match status" value="1"/>
</dbReference>
<keyword evidence="22" id="KW-1185">Reference proteome</keyword>
<evidence type="ECO:0000256" key="16">
    <source>
        <dbReference type="ARBA" id="ARBA00080849"/>
    </source>
</evidence>
<evidence type="ECO:0000256" key="6">
    <source>
        <dbReference type="ARBA" id="ARBA00023235"/>
    </source>
</evidence>
<dbReference type="GO" id="GO:0006397">
    <property type="term" value="P:mRNA processing"/>
    <property type="evidence" value="ECO:0007669"/>
    <property type="project" value="UniProtKB-KW"/>
</dbReference>
<dbReference type="InterPro" id="IPR001406">
    <property type="entry name" value="PsdUridine_synth_TruA"/>
</dbReference>
<dbReference type="Proteomes" id="UP000050795">
    <property type="component" value="Unassembled WGS sequence"/>
</dbReference>
<evidence type="ECO:0000313" key="23">
    <source>
        <dbReference type="WBParaSite" id="TREG1_99560.1"/>
    </source>
</evidence>
<comment type="subcellular location">
    <subcellularLocation>
        <location evidence="2">Nucleus</location>
    </subcellularLocation>
</comment>
<evidence type="ECO:0000256" key="1">
    <source>
        <dbReference type="ARBA" id="ARBA00001166"/>
    </source>
</evidence>
<protein>
    <recommendedName>
        <fullName evidence="13">Pseudouridylate synthase 1 homolog</fullName>
        <ecNumber evidence="12">5.4.99.12</ecNumber>
    </recommendedName>
    <alternativeName>
        <fullName evidence="14">tRNA pseudouridine synthase 1</fullName>
    </alternativeName>
    <alternativeName>
        <fullName evidence="17">tRNA pseudouridine(38-40) synthase</fullName>
    </alternativeName>
    <alternativeName>
        <fullName evidence="15">tRNA pseudouridylate synthase I</fullName>
    </alternativeName>
    <alternativeName>
        <fullName evidence="16">tRNA-uridine isomerase I</fullName>
    </alternativeName>
</protein>
<evidence type="ECO:0000256" key="18">
    <source>
        <dbReference type="PIRSR" id="PIRSR641708-1"/>
    </source>
</evidence>
<comment type="catalytic activity">
    <reaction evidence="9">
        <text>uridine(38/39/40) in tRNA = pseudouridine(38/39/40) in tRNA</text>
        <dbReference type="Rhea" id="RHEA:22376"/>
        <dbReference type="Rhea" id="RHEA-COMP:10085"/>
        <dbReference type="Rhea" id="RHEA-COMP:10087"/>
        <dbReference type="ChEBI" id="CHEBI:65314"/>
        <dbReference type="ChEBI" id="CHEBI:65315"/>
        <dbReference type="EC" id="5.4.99.12"/>
    </reaction>
</comment>
<comment type="subunit">
    <text evidence="11">Monomer. Forms a complex with RARG and the SRA1 RNA in the nucleus.</text>
</comment>
<dbReference type="EC" id="5.4.99.12" evidence="12"/>
<evidence type="ECO:0000313" key="24">
    <source>
        <dbReference type="WBParaSite" id="TREG1_99560.2"/>
    </source>
</evidence>
<evidence type="ECO:0000256" key="9">
    <source>
        <dbReference type="ARBA" id="ARBA00052184"/>
    </source>
</evidence>
<evidence type="ECO:0000256" key="8">
    <source>
        <dbReference type="ARBA" id="ARBA00036943"/>
    </source>
</evidence>
<dbReference type="SUPFAM" id="SSF55120">
    <property type="entry name" value="Pseudouridine synthase"/>
    <property type="match status" value="1"/>
</dbReference>
<reference evidence="23 24" key="2">
    <citation type="submission" date="2023-11" db="UniProtKB">
        <authorList>
            <consortium name="WormBaseParasite"/>
        </authorList>
    </citation>
    <scope>IDENTIFICATION</scope>
</reference>
<evidence type="ECO:0000256" key="2">
    <source>
        <dbReference type="ARBA" id="ARBA00004123"/>
    </source>
</evidence>
<evidence type="ECO:0000256" key="10">
    <source>
        <dbReference type="ARBA" id="ARBA00053709"/>
    </source>
</evidence>
<dbReference type="InterPro" id="IPR041708">
    <property type="entry name" value="PUS1/PUS2-like"/>
</dbReference>
<reference evidence="22" key="1">
    <citation type="submission" date="2022-06" db="EMBL/GenBank/DDBJ databases">
        <authorList>
            <person name="Berger JAMES D."/>
            <person name="Berger JAMES D."/>
        </authorList>
    </citation>
    <scope>NUCLEOTIDE SEQUENCE [LARGE SCALE GENOMIC DNA]</scope>
</reference>
<evidence type="ECO:0000256" key="7">
    <source>
        <dbReference type="ARBA" id="ARBA00023242"/>
    </source>
</evidence>
<dbReference type="Gene3D" id="3.30.70.580">
    <property type="entry name" value="Pseudouridine synthase I, catalytic domain, N-terminal subdomain"/>
    <property type="match status" value="1"/>
</dbReference>
<dbReference type="GO" id="GO:1990481">
    <property type="term" value="P:mRNA pseudouridine synthesis"/>
    <property type="evidence" value="ECO:0007669"/>
    <property type="project" value="TreeGrafter"/>
</dbReference>
<feature type="domain" description="Pseudouridine synthase I TruA alpha/beta" evidence="21">
    <location>
        <begin position="216"/>
        <end position="318"/>
    </location>
</feature>
<comment type="similarity">
    <text evidence="3">Belongs to the tRNA pseudouridine synthase TruA family.</text>
</comment>
<dbReference type="NCBIfam" id="TIGR00071">
    <property type="entry name" value="hisT_truA"/>
    <property type="match status" value="1"/>
</dbReference>
<dbReference type="InterPro" id="IPR020094">
    <property type="entry name" value="TruA/RsuA/RluB/E/F_N"/>
</dbReference>
<evidence type="ECO:0000256" key="19">
    <source>
        <dbReference type="PIRSR" id="PIRSR641708-2"/>
    </source>
</evidence>
<dbReference type="GO" id="GO:0031119">
    <property type="term" value="P:tRNA pseudouridine synthesis"/>
    <property type="evidence" value="ECO:0007669"/>
    <property type="project" value="InterPro"/>
</dbReference>
<evidence type="ECO:0000256" key="13">
    <source>
        <dbReference type="ARBA" id="ARBA00068582"/>
    </source>
</evidence>
<dbReference type="FunFam" id="3.30.70.660:FF:000002">
    <property type="entry name" value="tRNA pseudouridine synthase"/>
    <property type="match status" value="1"/>
</dbReference>
<evidence type="ECO:0000256" key="20">
    <source>
        <dbReference type="SAM" id="MobiDB-lite"/>
    </source>
</evidence>
<dbReference type="WBParaSite" id="TREG1_99560.2">
    <property type="protein sequence ID" value="TREG1_99560.2"/>
    <property type="gene ID" value="TREG1_99560"/>
</dbReference>
<feature type="binding site" evidence="19">
    <location>
        <position position="174"/>
    </location>
    <ligand>
        <name>substrate</name>
    </ligand>
</feature>
<feature type="region of interest" description="Disordered" evidence="20">
    <location>
        <begin position="411"/>
        <end position="440"/>
    </location>
</feature>
<dbReference type="GO" id="GO:0003723">
    <property type="term" value="F:RNA binding"/>
    <property type="evidence" value="ECO:0007669"/>
    <property type="project" value="InterPro"/>
</dbReference>
<keyword evidence="6" id="KW-0413">Isomerase</keyword>
<accession>A0AA85KLT0</accession>
<dbReference type="WBParaSite" id="TREG1_99560.3">
    <property type="protein sequence ID" value="TREG1_99560.3"/>
    <property type="gene ID" value="TREG1_99560"/>
</dbReference>
<dbReference type="WBParaSite" id="TREG1_99560.1">
    <property type="protein sequence ID" value="TREG1_99560.1"/>
    <property type="gene ID" value="TREG1_99560"/>
</dbReference>
<keyword evidence="7" id="KW-0539">Nucleus</keyword>
<dbReference type="InterPro" id="IPR020097">
    <property type="entry name" value="PsdUridine_synth_TruA_a/b_dom"/>
</dbReference>
<evidence type="ECO:0000259" key="21">
    <source>
        <dbReference type="Pfam" id="PF01416"/>
    </source>
</evidence>
<dbReference type="InterPro" id="IPR020095">
    <property type="entry name" value="PsdUridine_synth_TruA_C"/>
</dbReference>
<dbReference type="PANTHER" id="PTHR11142:SF4">
    <property type="entry name" value="PSEUDOURIDYLATE SYNTHASE 1 HOMOLOG"/>
    <property type="match status" value="1"/>
</dbReference>
<dbReference type="AlphaFoldDB" id="A0AA85KLT0"/>
<dbReference type="InterPro" id="IPR020103">
    <property type="entry name" value="PsdUridine_synth_cat_dom_sf"/>
</dbReference>
<evidence type="ECO:0000313" key="22">
    <source>
        <dbReference type="Proteomes" id="UP000050795"/>
    </source>
</evidence>
<proteinExistence type="inferred from homology"/>
<keyword evidence="4" id="KW-0507">mRNA processing</keyword>
<name>A0AA85KLT0_TRIRE</name>
<dbReference type="Pfam" id="PF01416">
    <property type="entry name" value="PseudoU_synth_1"/>
    <property type="match status" value="1"/>
</dbReference>